<keyword evidence="2" id="KW-1185">Reference proteome</keyword>
<comment type="caution">
    <text evidence="1">The sequence shown here is derived from an EMBL/GenBank/DDBJ whole genome shotgun (WGS) entry which is preliminary data.</text>
</comment>
<dbReference type="GO" id="GO:0003676">
    <property type="term" value="F:nucleic acid binding"/>
    <property type="evidence" value="ECO:0007669"/>
    <property type="project" value="InterPro"/>
</dbReference>
<reference evidence="1 2" key="1">
    <citation type="submission" date="2024-01" db="EMBL/GenBank/DDBJ databases">
        <title>The genomes of 5 underutilized Papilionoideae crops provide insights into root nodulation and disease resistanc.</title>
        <authorList>
            <person name="Yuan L."/>
        </authorList>
    </citation>
    <scope>NUCLEOTIDE SEQUENCE [LARGE SCALE GENOMIC DNA]</scope>
    <source>
        <strain evidence="1">ZHUSHIDOU_FW_LH</strain>
        <tissue evidence="1">Leaf</tissue>
    </source>
</reference>
<dbReference type="AlphaFoldDB" id="A0AAN9J371"/>
<evidence type="ECO:0000313" key="1">
    <source>
        <dbReference type="EMBL" id="KAK7290608.1"/>
    </source>
</evidence>
<gene>
    <name evidence="1" type="ORF">RIF29_05153</name>
</gene>
<dbReference type="Proteomes" id="UP001372338">
    <property type="component" value="Unassembled WGS sequence"/>
</dbReference>
<dbReference type="SUPFAM" id="SSF54928">
    <property type="entry name" value="RNA-binding domain, RBD"/>
    <property type="match status" value="1"/>
</dbReference>
<dbReference type="EMBL" id="JAYWIO010000001">
    <property type="protein sequence ID" value="KAK7290608.1"/>
    <property type="molecule type" value="Genomic_DNA"/>
</dbReference>
<protein>
    <recommendedName>
        <fullName evidence="3">RRM domain-containing protein</fullName>
    </recommendedName>
</protein>
<proteinExistence type="predicted"/>
<organism evidence="1 2">
    <name type="scientific">Crotalaria pallida</name>
    <name type="common">Smooth rattlebox</name>
    <name type="synonym">Crotalaria striata</name>
    <dbReference type="NCBI Taxonomy" id="3830"/>
    <lineage>
        <taxon>Eukaryota</taxon>
        <taxon>Viridiplantae</taxon>
        <taxon>Streptophyta</taxon>
        <taxon>Embryophyta</taxon>
        <taxon>Tracheophyta</taxon>
        <taxon>Spermatophyta</taxon>
        <taxon>Magnoliopsida</taxon>
        <taxon>eudicotyledons</taxon>
        <taxon>Gunneridae</taxon>
        <taxon>Pentapetalae</taxon>
        <taxon>rosids</taxon>
        <taxon>fabids</taxon>
        <taxon>Fabales</taxon>
        <taxon>Fabaceae</taxon>
        <taxon>Papilionoideae</taxon>
        <taxon>50 kb inversion clade</taxon>
        <taxon>genistoids sensu lato</taxon>
        <taxon>core genistoids</taxon>
        <taxon>Crotalarieae</taxon>
        <taxon>Crotalaria</taxon>
    </lineage>
</organism>
<name>A0AAN9J371_CROPI</name>
<dbReference type="Gene3D" id="3.30.70.330">
    <property type="match status" value="1"/>
</dbReference>
<evidence type="ECO:0000313" key="2">
    <source>
        <dbReference type="Proteomes" id="UP001372338"/>
    </source>
</evidence>
<dbReference type="InterPro" id="IPR012677">
    <property type="entry name" value="Nucleotide-bd_a/b_plait_sf"/>
</dbReference>
<evidence type="ECO:0008006" key="3">
    <source>
        <dbReference type="Google" id="ProtNLM"/>
    </source>
</evidence>
<sequence>MKHVERILRSSTWKKGGSSMSLLHCMHRYNHQPKTLSLCFNNTPFSSSSSSSVLLKHKPHFAPSPKRFVSHFTHPRFLCLVHISLESPSSPPPPSSSYALRKFRPCRALAVRESVEQQNDDVLSDEEQSEKLGRPCEVYVCNLPRTYDTKHLLDMFNPHGTVLSVKVKL</sequence>
<dbReference type="InterPro" id="IPR035979">
    <property type="entry name" value="RBD_domain_sf"/>
</dbReference>
<accession>A0AAN9J371</accession>